<comment type="caution">
    <text evidence="1">The sequence shown here is derived from an EMBL/GenBank/DDBJ whole genome shotgun (WGS) entry which is preliminary data.</text>
</comment>
<organism evidence="1 2">
    <name type="scientific">Blepharisma stoltei</name>
    <dbReference type="NCBI Taxonomy" id="1481888"/>
    <lineage>
        <taxon>Eukaryota</taxon>
        <taxon>Sar</taxon>
        <taxon>Alveolata</taxon>
        <taxon>Ciliophora</taxon>
        <taxon>Postciliodesmatophora</taxon>
        <taxon>Heterotrichea</taxon>
        <taxon>Heterotrichida</taxon>
        <taxon>Blepharismidae</taxon>
        <taxon>Blepharisma</taxon>
    </lineage>
</organism>
<dbReference type="EMBL" id="CAJZBQ010000062">
    <property type="protein sequence ID" value="CAG9335752.1"/>
    <property type="molecule type" value="Genomic_DNA"/>
</dbReference>
<protein>
    <submittedName>
        <fullName evidence="1">Uncharacterized protein</fullName>
    </submittedName>
</protein>
<evidence type="ECO:0000313" key="2">
    <source>
        <dbReference type="Proteomes" id="UP001162131"/>
    </source>
</evidence>
<name>A0AAU9K9R3_9CILI</name>
<gene>
    <name evidence="1" type="ORF">BSTOLATCC_MIC64215</name>
</gene>
<sequence>MLRTWWFCLAEILIITICIAFRVKLPCLDLVRLCWQCFPLELFFFIKPDEFLYRIIREEYKKYCEER</sequence>
<evidence type="ECO:0000313" key="1">
    <source>
        <dbReference type="EMBL" id="CAG9335752.1"/>
    </source>
</evidence>
<proteinExistence type="predicted"/>
<reference evidence="1" key="1">
    <citation type="submission" date="2021-09" db="EMBL/GenBank/DDBJ databases">
        <authorList>
            <consortium name="AG Swart"/>
            <person name="Singh M."/>
            <person name="Singh A."/>
            <person name="Seah K."/>
            <person name="Emmerich C."/>
        </authorList>
    </citation>
    <scope>NUCLEOTIDE SEQUENCE</scope>
    <source>
        <strain evidence="1">ATCC30299</strain>
    </source>
</reference>
<accession>A0AAU9K9R3</accession>
<dbReference type="Proteomes" id="UP001162131">
    <property type="component" value="Unassembled WGS sequence"/>
</dbReference>
<keyword evidence="2" id="KW-1185">Reference proteome</keyword>
<dbReference type="AlphaFoldDB" id="A0AAU9K9R3"/>